<keyword evidence="3" id="KW-1185">Reference proteome</keyword>
<organism evidence="2 3">
    <name type="scientific">Armillaria ostoyae</name>
    <name type="common">Armillaria root rot fungus</name>
    <dbReference type="NCBI Taxonomy" id="47428"/>
    <lineage>
        <taxon>Eukaryota</taxon>
        <taxon>Fungi</taxon>
        <taxon>Dikarya</taxon>
        <taxon>Basidiomycota</taxon>
        <taxon>Agaricomycotina</taxon>
        <taxon>Agaricomycetes</taxon>
        <taxon>Agaricomycetidae</taxon>
        <taxon>Agaricales</taxon>
        <taxon>Marasmiineae</taxon>
        <taxon>Physalacriaceae</taxon>
        <taxon>Armillaria</taxon>
    </lineage>
</organism>
<feature type="signal peptide" evidence="1">
    <location>
        <begin position="1"/>
        <end position="18"/>
    </location>
</feature>
<dbReference type="EMBL" id="FUEG01000025">
    <property type="protein sequence ID" value="SJL14719.1"/>
    <property type="molecule type" value="Genomic_DNA"/>
</dbReference>
<accession>A0A284S141</accession>
<reference evidence="3" key="1">
    <citation type="journal article" date="2017" name="Nat. Ecol. Evol.">
        <title>Genome expansion and lineage-specific genetic innovations in the forest pathogenic fungi Armillaria.</title>
        <authorList>
            <person name="Sipos G."/>
            <person name="Prasanna A.N."/>
            <person name="Walter M.C."/>
            <person name="O'Connor E."/>
            <person name="Balint B."/>
            <person name="Krizsan K."/>
            <person name="Kiss B."/>
            <person name="Hess J."/>
            <person name="Varga T."/>
            <person name="Slot J."/>
            <person name="Riley R."/>
            <person name="Boka B."/>
            <person name="Rigling D."/>
            <person name="Barry K."/>
            <person name="Lee J."/>
            <person name="Mihaltcheva S."/>
            <person name="LaButti K."/>
            <person name="Lipzen A."/>
            <person name="Waldron R."/>
            <person name="Moloney N.M."/>
            <person name="Sperisen C."/>
            <person name="Kredics L."/>
            <person name="Vagvoelgyi C."/>
            <person name="Patrignani A."/>
            <person name="Fitzpatrick D."/>
            <person name="Nagy I."/>
            <person name="Doyle S."/>
            <person name="Anderson J.B."/>
            <person name="Grigoriev I.V."/>
            <person name="Gueldener U."/>
            <person name="Muensterkoetter M."/>
            <person name="Nagy L.G."/>
        </authorList>
    </citation>
    <scope>NUCLEOTIDE SEQUENCE [LARGE SCALE GENOMIC DNA]</scope>
    <source>
        <strain evidence="3">C18/9</strain>
    </source>
</reference>
<proteinExistence type="predicted"/>
<keyword evidence="1" id="KW-0732">Signal</keyword>
<evidence type="ECO:0000313" key="3">
    <source>
        <dbReference type="Proteomes" id="UP000219338"/>
    </source>
</evidence>
<dbReference type="Proteomes" id="UP000219338">
    <property type="component" value="Unassembled WGS sequence"/>
</dbReference>
<sequence>MLWLRFCISSGIVLKCFNWLTPGYTWSSALTVSVYFSKAGSKHPQRAERAGPMAIASRWPLFDFQRLGGTWNRRRLFSSLLTELGNVLINEREGRHLDSDHTEYSIIKDSFGKFFRSWHPSFLPGYGWLQENVHAHVDVDEMLGHKNADG</sequence>
<dbReference type="AlphaFoldDB" id="A0A284S141"/>
<evidence type="ECO:0000313" key="2">
    <source>
        <dbReference type="EMBL" id="SJL14719.1"/>
    </source>
</evidence>
<protein>
    <submittedName>
        <fullName evidence="2">Uncharacterized protein</fullName>
    </submittedName>
</protein>
<name>A0A284S141_ARMOS</name>
<evidence type="ECO:0000256" key="1">
    <source>
        <dbReference type="SAM" id="SignalP"/>
    </source>
</evidence>
<feature type="chain" id="PRO_5012538035" evidence="1">
    <location>
        <begin position="19"/>
        <end position="150"/>
    </location>
</feature>
<gene>
    <name evidence="2" type="ORF">ARMOST_18186</name>
</gene>